<dbReference type="GO" id="GO:0008967">
    <property type="term" value="F:phosphoglycolate phosphatase activity"/>
    <property type="evidence" value="ECO:0007669"/>
    <property type="project" value="UniProtKB-UniRule"/>
</dbReference>
<evidence type="ECO:0000256" key="8">
    <source>
        <dbReference type="ARBA" id="ARBA00022842"/>
    </source>
</evidence>
<dbReference type="PANTHER" id="PTHR43434">
    <property type="entry name" value="PHOSPHOGLYCOLATE PHOSPHATASE"/>
    <property type="match status" value="1"/>
</dbReference>
<dbReference type="InterPro" id="IPR036412">
    <property type="entry name" value="HAD-like_sf"/>
</dbReference>
<dbReference type="GO" id="GO:0046872">
    <property type="term" value="F:metal ion binding"/>
    <property type="evidence" value="ECO:0007669"/>
    <property type="project" value="UniProtKB-KW"/>
</dbReference>
<dbReference type="HAMAP" id="MF_00495">
    <property type="entry name" value="GPH_hydrolase_bact"/>
    <property type="match status" value="1"/>
</dbReference>
<reference evidence="12" key="1">
    <citation type="journal article" date="2020" name="Int. J. Syst. Evol. Microbiol.">
        <title>Alteromonas alba sp. nov., a marine bacterium isolated from the seawater of the West Pacific Ocean.</title>
        <authorList>
            <person name="Sun C."/>
            <person name="Wu Y.-H."/>
            <person name="Xamxidin M."/>
            <person name="Cheng H."/>
            <person name="Xu X.-W."/>
        </authorList>
    </citation>
    <scope>NUCLEOTIDE SEQUENCE [LARGE SCALE GENOMIC DNA]</scope>
    <source>
        <strain evidence="12">190</strain>
    </source>
</reference>
<dbReference type="GO" id="GO:0005829">
    <property type="term" value="C:cytosol"/>
    <property type="evidence" value="ECO:0007669"/>
    <property type="project" value="TreeGrafter"/>
</dbReference>
<dbReference type="InterPro" id="IPR023198">
    <property type="entry name" value="PGP-like_dom2"/>
</dbReference>
<dbReference type="OrthoDB" id="9776368at2"/>
<dbReference type="SFLD" id="SFLDG01135">
    <property type="entry name" value="C1.5.6:_HAD__Beta-PGM__Phospha"/>
    <property type="match status" value="1"/>
</dbReference>
<sequence>MEEKHYPFILFDLDGTLVDSVPDLAYCVDVAMQTVGLPTRGVEAVRCWVGNGIEKLMQRAVSDTMDEQPDERLFTSAYDAFLAAYKAHNGKRSTVYEGVIPALQWLTANGYKLACVTNKAEAFTLPLLAEKGLDRYFSVVVSGDTCEHKKPHADPLLLALDKLGGKPSQALMIGDSKSDIHAARAAGCAVIALPYGYNHGEDIQRYHPDRVLNSLAELPAVVAPGQ</sequence>
<dbReference type="GO" id="GO:0006281">
    <property type="term" value="P:DNA repair"/>
    <property type="evidence" value="ECO:0007669"/>
    <property type="project" value="TreeGrafter"/>
</dbReference>
<comment type="catalytic activity">
    <reaction evidence="1 10">
        <text>2-phosphoglycolate + H2O = glycolate + phosphate</text>
        <dbReference type="Rhea" id="RHEA:14369"/>
        <dbReference type="ChEBI" id="CHEBI:15377"/>
        <dbReference type="ChEBI" id="CHEBI:29805"/>
        <dbReference type="ChEBI" id="CHEBI:43474"/>
        <dbReference type="ChEBI" id="CHEBI:58033"/>
        <dbReference type="EC" id="3.1.3.18"/>
    </reaction>
</comment>
<dbReference type="InterPro" id="IPR037512">
    <property type="entry name" value="PGPase_prok"/>
</dbReference>
<dbReference type="CDD" id="cd16417">
    <property type="entry name" value="HAD_PGPase"/>
    <property type="match status" value="1"/>
</dbReference>
<comment type="cofactor">
    <cofactor evidence="2 10">
        <name>Mg(2+)</name>
        <dbReference type="ChEBI" id="CHEBI:18420"/>
    </cofactor>
</comment>
<dbReference type="InterPro" id="IPR006439">
    <property type="entry name" value="HAD-SF_hydro_IA"/>
</dbReference>
<evidence type="ECO:0000256" key="10">
    <source>
        <dbReference type="HAMAP-Rule" id="MF_00495"/>
    </source>
</evidence>
<dbReference type="FunFam" id="3.40.50.1000:FF:000022">
    <property type="entry name" value="Phosphoglycolate phosphatase"/>
    <property type="match status" value="1"/>
</dbReference>
<dbReference type="GO" id="GO:0046295">
    <property type="term" value="P:glycolate biosynthetic process"/>
    <property type="evidence" value="ECO:0007669"/>
    <property type="project" value="UniProtKB-UniRule"/>
</dbReference>
<keyword evidence="9 10" id="KW-0119">Carbohydrate metabolism</keyword>
<evidence type="ECO:0000313" key="12">
    <source>
        <dbReference type="Proteomes" id="UP000238949"/>
    </source>
</evidence>
<comment type="function">
    <text evidence="10">Specifically catalyzes the dephosphorylation of 2-phosphoglycolate. Is involved in the dissimilation of the intracellular 2-phosphoglycolate formed during the DNA repair of 3'-phosphoglycolate ends, a major class of DNA lesions induced by oxidative stress.</text>
</comment>
<comment type="caution">
    <text evidence="11">The sequence shown here is derived from an EMBL/GenBank/DDBJ whole genome shotgun (WGS) entry which is preliminary data.</text>
</comment>
<keyword evidence="7 10" id="KW-0378">Hydrolase</keyword>
<keyword evidence="8 10" id="KW-0460">Magnesium</keyword>
<feature type="binding site" evidence="10">
    <location>
        <position position="14"/>
    </location>
    <ligand>
        <name>Mg(2+)</name>
        <dbReference type="ChEBI" id="CHEBI:18420"/>
    </ligand>
</feature>
<dbReference type="Pfam" id="PF13419">
    <property type="entry name" value="HAD_2"/>
    <property type="match status" value="1"/>
</dbReference>
<evidence type="ECO:0000256" key="5">
    <source>
        <dbReference type="ARBA" id="ARBA00013078"/>
    </source>
</evidence>
<feature type="active site" description="Nucleophile" evidence="10">
    <location>
        <position position="12"/>
    </location>
</feature>
<dbReference type="NCBIfam" id="TIGR01509">
    <property type="entry name" value="HAD-SF-IA-v3"/>
    <property type="match status" value="1"/>
</dbReference>
<dbReference type="AlphaFoldDB" id="A0A2S9VGL7"/>
<gene>
    <name evidence="11" type="ORF">C6Y40_00380</name>
</gene>
<name>A0A2S9VGL7_9ALTE</name>
<feature type="binding site" evidence="10">
    <location>
        <position position="175"/>
    </location>
    <ligand>
        <name>Mg(2+)</name>
        <dbReference type="ChEBI" id="CHEBI:18420"/>
    </ligand>
</feature>
<dbReference type="Gene3D" id="3.40.50.1000">
    <property type="entry name" value="HAD superfamily/HAD-like"/>
    <property type="match status" value="1"/>
</dbReference>
<protein>
    <recommendedName>
        <fullName evidence="5 10">Phosphoglycolate phosphatase</fullName>
        <shortName evidence="10">PGP</shortName>
        <shortName evidence="10">PGPase</shortName>
        <ecNumber evidence="5 10">3.1.3.18</ecNumber>
    </recommendedName>
</protein>
<evidence type="ECO:0000256" key="4">
    <source>
        <dbReference type="ARBA" id="ARBA00006171"/>
    </source>
</evidence>
<dbReference type="EMBL" id="PVNP01000003">
    <property type="protein sequence ID" value="PRO75589.1"/>
    <property type="molecule type" value="Genomic_DNA"/>
</dbReference>
<proteinExistence type="inferred from homology"/>
<comment type="pathway">
    <text evidence="3 10">Organic acid metabolism; glycolate biosynthesis; glycolate from 2-phosphoglycolate: step 1/1.</text>
</comment>
<keyword evidence="12" id="KW-1185">Reference proteome</keyword>
<dbReference type="InterPro" id="IPR041492">
    <property type="entry name" value="HAD_2"/>
</dbReference>
<dbReference type="SUPFAM" id="SSF56784">
    <property type="entry name" value="HAD-like"/>
    <property type="match status" value="1"/>
</dbReference>
<organism evidence="11 12">
    <name type="scientific">Alteromonas alba</name>
    <dbReference type="NCBI Taxonomy" id="2079529"/>
    <lineage>
        <taxon>Bacteria</taxon>
        <taxon>Pseudomonadati</taxon>
        <taxon>Pseudomonadota</taxon>
        <taxon>Gammaproteobacteria</taxon>
        <taxon>Alteromonadales</taxon>
        <taxon>Alteromonadaceae</taxon>
        <taxon>Alteromonas/Salinimonas group</taxon>
        <taxon>Alteromonas</taxon>
    </lineage>
</organism>
<evidence type="ECO:0000256" key="6">
    <source>
        <dbReference type="ARBA" id="ARBA00022723"/>
    </source>
</evidence>
<dbReference type="NCBIfam" id="TIGR01549">
    <property type="entry name" value="HAD-SF-IA-v1"/>
    <property type="match status" value="1"/>
</dbReference>
<dbReference type="NCBIfam" id="TIGR01449">
    <property type="entry name" value="PGP_bact"/>
    <property type="match status" value="1"/>
</dbReference>
<evidence type="ECO:0000313" key="11">
    <source>
        <dbReference type="EMBL" id="PRO75589.1"/>
    </source>
</evidence>
<evidence type="ECO:0000256" key="9">
    <source>
        <dbReference type="ARBA" id="ARBA00023277"/>
    </source>
</evidence>
<comment type="similarity">
    <text evidence="4 10">Belongs to the HAD-like hydrolase superfamily. CbbY/CbbZ/Gph/YieH family.</text>
</comment>
<dbReference type="PRINTS" id="PR00413">
    <property type="entry name" value="HADHALOGNASE"/>
</dbReference>
<dbReference type="Proteomes" id="UP000238949">
    <property type="component" value="Unassembled WGS sequence"/>
</dbReference>
<dbReference type="NCBIfam" id="NF009695">
    <property type="entry name" value="PRK13222.1-2"/>
    <property type="match status" value="1"/>
</dbReference>
<dbReference type="UniPathway" id="UPA00865">
    <property type="reaction ID" value="UER00834"/>
</dbReference>
<evidence type="ECO:0000256" key="3">
    <source>
        <dbReference type="ARBA" id="ARBA00004818"/>
    </source>
</evidence>
<accession>A0A2S9VGL7</accession>
<evidence type="ECO:0000256" key="7">
    <source>
        <dbReference type="ARBA" id="ARBA00022801"/>
    </source>
</evidence>
<dbReference type="PANTHER" id="PTHR43434:SF1">
    <property type="entry name" value="PHOSPHOGLYCOLATE PHOSPHATASE"/>
    <property type="match status" value="1"/>
</dbReference>
<dbReference type="InterPro" id="IPR050155">
    <property type="entry name" value="HAD-like_hydrolase_sf"/>
</dbReference>
<feature type="binding site" evidence="10">
    <location>
        <position position="12"/>
    </location>
    <ligand>
        <name>Mg(2+)</name>
        <dbReference type="ChEBI" id="CHEBI:18420"/>
    </ligand>
</feature>
<dbReference type="Gene3D" id="1.10.150.240">
    <property type="entry name" value="Putative phosphatase, domain 2"/>
    <property type="match status" value="1"/>
</dbReference>
<dbReference type="SFLD" id="SFLDS00003">
    <property type="entry name" value="Haloacid_Dehalogenase"/>
    <property type="match status" value="1"/>
</dbReference>
<dbReference type="InterPro" id="IPR023214">
    <property type="entry name" value="HAD_sf"/>
</dbReference>
<dbReference type="GO" id="GO:0005975">
    <property type="term" value="P:carbohydrate metabolic process"/>
    <property type="evidence" value="ECO:0007669"/>
    <property type="project" value="InterPro"/>
</dbReference>
<keyword evidence="6 10" id="KW-0479">Metal-binding</keyword>
<dbReference type="SFLD" id="SFLDG01129">
    <property type="entry name" value="C1.5:_HAD__Beta-PGM__Phosphata"/>
    <property type="match status" value="1"/>
</dbReference>
<evidence type="ECO:0000256" key="1">
    <source>
        <dbReference type="ARBA" id="ARBA00000830"/>
    </source>
</evidence>
<dbReference type="RefSeq" id="WP_105932807.1">
    <property type="nucleotide sequence ID" value="NZ_PVNP01000003.1"/>
</dbReference>
<dbReference type="EC" id="3.1.3.18" evidence="5 10"/>
<evidence type="ECO:0000256" key="2">
    <source>
        <dbReference type="ARBA" id="ARBA00001946"/>
    </source>
</evidence>